<accession>A0A1G6GU43</accession>
<dbReference type="Gene3D" id="3.10.105.10">
    <property type="entry name" value="Dipeptide-binding Protein, Domain 3"/>
    <property type="match status" value="1"/>
</dbReference>
<dbReference type="Proteomes" id="UP000242317">
    <property type="component" value="Unassembled WGS sequence"/>
</dbReference>
<organism evidence="4 5">
    <name type="scientific">Acinetobacter marinus</name>
    <dbReference type="NCBI Taxonomy" id="281375"/>
    <lineage>
        <taxon>Bacteria</taxon>
        <taxon>Pseudomonadati</taxon>
        <taxon>Pseudomonadota</taxon>
        <taxon>Gammaproteobacteria</taxon>
        <taxon>Moraxellales</taxon>
        <taxon>Moraxellaceae</taxon>
        <taxon>Acinetobacter</taxon>
    </lineage>
</organism>
<dbReference type="SUPFAM" id="SSF53850">
    <property type="entry name" value="Periplasmic binding protein-like II"/>
    <property type="match status" value="1"/>
</dbReference>
<dbReference type="RefSeq" id="WP_092615274.1">
    <property type="nucleotide sequence ID" value="NZ_FMYK01000001.1"/>
</dbReference>
<dbReference type="GO" id="GO:0043190">
    <property type="term" value="C:ATP-binding cassette (ABC) transporter complex"/>
    <property type="evidence" value="ECO:0007669"/>
    <property type="project" value="InterPro"/>
</dbReference>
<dbReference type="AlphaFoldDB" id="A0A1G6GU43"/>
<evidence type="ECO:0000256" key="2">
    <source>
        <dbReference type="SAM" id="SignalP"/>
    </source>
</evidence>
<dbReference type="PANTHER" id="PTHR30290:SF64">
    <property type="entry name" value="ABC TRANSPORTER PERIPLASMIC BINDING PROTEIN"/>
    <property type="match status" value="1"/>
</dbReference>
<dbReference type="PIRSF" id="PIRSF002741">
    <property type="entry name" value="MppA"/>
    <property type="match status" value="1"/>
</dbReference>
<gene>
    <name evidence="4" type="ORF">SAMN05421749_101427</name>
</gene>
<keyword evidence="5" id="KW-1185">Reference proteome</keyword>
<name>A0A1G6GU43_9GAMM</name>
<dbReference type="GO" id="GO:0015833">
    <property type="term" value="P:peptide transport"/>
    <property type="evidence" value="ECO:0007669"/>
    <property type="project" value="TreeGrafter"/>
</dbReference>
<evidence type="ECO:0000256" key="1">
    <source>
        <dbReference type="ARBA" id="ARBA00022729"/>
    </source>
</evidence>
<keyword evidence="1 2" id="KW-0732">Signal</keyword>
<proteinExistence type="predicted"/>
<dbReference type="GO" id="GO:0042884">
    <property type="term" value="P:microcin transport"/>
    <property type="evidence" value="ECO:0007669"/>
    <property type="project" value="TreeGrafter"/>
</dbReference>
<evidence type="ECO:0000313" key="5">
    <source>
        <dbReference type="Proteomes" id="UP000242317"/>
    </source>
</evidence>
<dbReference type="InterPro" id="IPR000914">
    <property type="entry name" value="SBP_5_dom"/>
</dbReference>
<reference evidence="5" key="1">
    <citation type="submission" date="2016-09" db="EMBL/GenBank/DDBJ databases">
        <authorList>
            <person name="Varghese N."/>
            <person name="Submissions S."/>
        </authorList>
    </citation>
    <scope>NUCLEOTIDE SEQUENCE [LARGE SCALE GENOMIC DNA]</scope>
    <source>
        <strain evidence="5">ANC 3699</strain>
    </source>
</reference>
<evidence type="ECO:0000313" key="4">
    <source>
        <dbReference type="EMBL" id="SDB85550.1"/>
    </source>
</evidence>
<feature type="domain" description="Solute-binding protein family 5" evidence="3">
    <location>
        <begin position="106"/>
        <end position="514"/>
    </location>
</feature>
<evidence type="ECO:0000259" key="3">
    <source>
        <dbReference type="Pfam" id="PF00496"/>
    </source>
</evidence>
<dbReference type="InterPro" id="IPR030678">
    <property type="entry name" value="Peptide/Ni-bd"/>
</dbReference>
<protein>
    <submittedName>
        <fullName evidence="4">Microcin C transport system substrate-binding protein</fullName>
    </submittedName>
</protein>
<feature type="chain" id="PRO_5017398790" evidence="2">
    <location>
        <begin position="30"/>
        <end position="619"/>
    </location>
</feature>
<dbReference type="GO" id="GO:1904680">
    <property type="term" value="F:peptide transmembrane transporter activity"/>
    <property type="evidence" value="ECO:0007669"/>
    <property type="project" value="TreeGrafter"/>
</dbReference>
<sequence length="619" mass="70477">MAVRLKIFQVSYVACGLLLYASSASLTQAAVQTLNYISLDTNAAYANAKVLPYANANAPKGGIITYPATGTFDNFNSVNGKGTPAEGVQYLYDSLMSSSLDEPGVMYPLLAKSITYDPQHPKTAVFHLDARAKFSDGSALTAEDVVFTFKKLLTEGAPGIRIYFADIEDVQATSKYDVKFIFKSKDNKEMPLIISSVGIYSKKDWQGKDFTKVTLKAPLGSGPYVVDRIEGGRSIIYKRNPNYWGKDVMVNKGAYNFDRIKYVYYRSLDIAFEGFKTGQYTAHTEYTARRWVTEYDFNAVKRGLIKKIDFHHQNPIPTQNIALNSRKKPLNDIYFRQALSYAYDFEWMNKALFYGQYQRLQSFFDNSELEAKGKPSSAELTVLQPYLKSMHPLVKHGVMREWKYPVSDASGFNRFNLLVARKMLQNQGYKVNQKGQLLDKQGKPIRFELLIHQDGLQRTLMPFVRNAKKLGIQIDVRQVDVPQYLERVRNYDFELTTSILPQSLNPGNEQAQFWSSAAADAVGNYNLAGIKNPAVDAVVERLIRSPNREQLVTNTRVLDRLLRAGYYYILSYGKGSEWYAVWDMFEQPKRSPKLNVGLQYWWINAEKAKTVQRYIQGQS</sequence>
<dbReference type="CDD" id="cd08497">
    <property type="entry name" value="MbnE-like"/>
    <property type="match status" value="1"/>
</dbReference>
<feature type="signal peptide" evidence="2">
    <location>
        <begin position="1"/>
        <end position="29"/>
    </location>
</feature>
<dbReference type="EMBL" id="FMYK01000001">
    <property type="protein sequence ID" value="SDB85550.1"/>
    <property type="molecule type" value="Genomic_DNA"/>
</dbReference>
<dbReference type="InterPro" id="IPR039424">
    <property type="entry name" value="SBP_5"/>
</dbReference>
<dbReference type="GO" id="GO:0030288">
    <property type="term" value="C:outer membrane-bounded periplasmic space"/>
    <property type="evidence" value="ECO:0007669"/>
    <property type="project" value="TreeGrafter"/>
</dbReference>
<dbReference type="Pfam" id="PF00496">
    <property type="entry name" value="SBP_bac_5"/>
    <property type="match status" value="1"/>
</dbReference>
<dbReference type="PANTHER" id="PTHR30290">
    <property type="entry name" value="PERIPLASMIC BINDING COMPONENT OF ABC TRANSPORTER"/>
    <property type="match status" value="1"/>
</dbReference>
<dbReference type="Gene3D" id="3.40.190.10">
    <property type="entry name" value="Periplasmic binding protein-like II"/>
    <property type="match status" value="1"/>
</dbReference>
<dbReference type="OrthoDB" id="9803988at2"/>